<dbReference type="Pfam" id="PF01261">
    <property type="entry name" value="AP_endonuc_2"/>
    <property type="match status" value="1"/>
</dbReference>
<keyword evidence="6 7" id="KW-0413">Isomerase</keyword>
<gene>
    <name evidence="10" type="ORF">DGAL_LOCUS17376</name>
</gene>
<feature type="domain" description="Xylose isomerase-like TIM barrel" evidence="9">
    <location>
        <begin position="25"/>
        <end position="260"/>
    </location>
</feature>
<dbReference type="PANTHER" id="PTHR43489">
    <property type="entry name" value="ISOMERASE"/>
    <property type="match status" value="1"/>
</dbReference>
<keyword evidence="11" id="KW-1185">Reference proteome</keyword>
<dbReference type="PIRSF" id="PIRSF006241">
    <property type="entry name" value="HyI"/>
    <property type="match status" value="1"/>
</dbReference>
<evidence type="ECO:0000256" key="8">
    <source>
        <dbReference type="PIRSR" id="PIRSR006241-50"/>
    </source>
</evidence>
<dbReference type="Gene3D" id="3.20.20.150">
    <property type="entry name" value="Divalent-metal-dependent TIM barrel enzymes"/>
    <property type="match status" value="1"/>
</dbReference>
<dbReference type="PANTHER" id="PTHR43489:SF6">
    <property type="entry name" value="HYDROXYPYRUVATE ISOMERASE-RELATED"/>
    <property type="match status" value="1"/>
</dbReference>
<evidence type="ECO:0000313" key="10">
    <source>
        <dbReference type="EMBL" id="CAH0113480.1"/>
    </source>
</evidence>
<evidence type="ECO:0000256" key="7">
    <source>
        <dbReference type="PIRNR" id="PIRNR006241"/>
    </source>
</evidence>
<comment type="similarity">
    <text evidence="3 7">Belongs to the hyi family.</text>
</comment>
<organism evidence="10 11">
    <name type="scientific">Daphnia galeata</name>
    <dbReference type="NCBI Taxonomy" id="27404"/>
    <lineage>
        <taxon>Eukaryota</taxon>
        <taxon>Metazoa</taxon>
        <taxon>Ecdysozoa</taxon>
        <taxon>Arthropoda</taxon>
        <taxon>Crustacea</taxon>
        <taxon>Branchiopoda</taxon>
        <taxon>Diplostraca</taxon>
        <taxon>Cladocera</taxon>
        <taxon>Anomopoda</taxon>
        <taxon>Daphniidae</taxon>
        <taxon>Daphnia</taxon>
    </lineage>
</organism>
<dbReference type="AlphaFoldDB" id="A0A8J2SDE5"/>
<accession>A0A8J2SDE5</accession>
<evidence type="ECO:0000256" key="1">
    <source>
        <dbReference type="ARBA" id="ARBA00000476"/>
    </source>
</evidence>
<protein>
    <recommendedName>
        <fullName evidence="5 7">Putative hydroxypyruvate isomerase</fullName>
        <ecNumber evidence="4 7">5.3.1.22</ecNumber>
    </recommendedName>
</protein>
<dbReference type="InterPro" id="IPR036237">
    <property type="entry name" value="Xyl_isomerase-like_sf"/>
</dbReference>
<dbReference type="GO" id="GO:0008903">
    <property type="term" value="F:hydroxypyruvate isomerase activity"/>
    <property type="evidence" value="ECO:0007669"/>
    <property type="project" value="UniProtKB-EC"/>
</dbReference>
<evidence type="ECO:0000313" key="11">
    <source>
        <dbReference type="Proteomes" id="UP000789390"/>
    </source>
</evidence>
<comment type="function">
    <text evidence="2 7">Catalyzes the reversible isomerization between hydroxypyruvate and 2-hydroxy-3-oxopropanoate (also termed tartronate semialdehyde).</text>
</comment>
<dbReference type="OrthoDB" id="4214675at2759"/>
<feature type="active site" description="Proton donor/acceptor" evidence="8">
    <location>
        <position position="244"/>
    </location>
</feature>
<sequence length="265" mass="29946">MVLKFCANLSFMFTEKTDNLLERYQLASQAGFKAVEFMFPYKYNIDDVVKAKLAANVDQILINAYPGNVEGGELGLAIMSGRQNEFRESLEKTMEYASALNCNKIHIMAGKKFSGIVDTAMDDVYKDNLEYAAKVFKEKGLIGLIEPISDIVIPNYFMNSVSKALQLVKEINSDSLKLQLDIFHLQLIEGNLTNRIKELLPYIGHIQISQAPHRDSPDSEGEINYRYILKLLEDLGYDGFIGLEYKPTKASADSIGWIKEWGYSL</sequence>
<feature type="active site" description="Proton donor/acceptor" evidence="8">
    <location>
        <position position="146"/>
    </location>
</feature>
<evidence type="ECO:0000256" key="2">
    <source>
        <dbReference type="ARBA" id="ARBA00002968"/>
    </source>
</evidence>
<dbReference type="EC" id="5.3.1.22" evidence="4 7"/>
<dbReference type="GO" id="GO:0046487">
    <property type="term" value="P:glyoxylate metabolic process"/>
    <property type="evidence" value="ECO:0007669"/>
    <property type="project" value="TreeGrafter"/>
</dbReference>
<dbReference type="FunFam" id="3.20.20.150:FF:000007">
    <property type="entry name" value="Hydroxypyruvate isomerase"/>
    <property type="match status" value="1"/>
</dbReference>
<evidence type="ECO:0000256" key="3">
    <source>
        <dbReference type="ARBA" id="ARBA00005962"/>
    </source>
</evidence>
<dbReference type="InterPro" id="IPR013022">
    <property type="entry name" value="Xyl_isomerase-like_TIM-brl"/>
</dbReference>
<dbReference type="InterPro" id="IPR050417">
    <property type="entry name" value="Sugar_Epim/Isomerase"/>
</dbReference>
<evidence type="ECO:0000256" key="5">
    <source>
        <dbReference type="ARBA" id="ARBA00017985"/>
    </source>
</evidence>
<comment type="caution">
    <text evidence="10">The sequence shown here is derived from an EMBL/GenBank/DDBJ whole genome shotgun (WGS) entry which is preliminary data.</text>
</comment>
<proteinExistence type="inferred from homology"/>
<dbReference type="Proteomes" id="UP000789390">
    <property type="component" value="Unassembled WGS sequence"/>
</dbReference>
<dbReference type="EMBL" id="CAKKLH010000340">
    <property type="protein sequence ID" value="CAH0113480.1"/>
    <property type="molecule type" value="Genomic_DNA"/>
</dbReference>
<dbReference type="SUPFAM" id="SSF51658">
    <property type="entry name" value="Xylose isomerase-like"/>
    <property type="match status" value="1"/>
</dbReference>
<reference evidence="10" key="1">
    <citation type="submission" date="2021-11" db="EMBL/GenBank/DDBJ databases">
        <authorList>
            <person name="Schell T."/>
        </authorList>
    </citation>
    <scope>NUCLEOTIDE SEQUENCE</scope>
    <source>
        <strain evidence="10">M5</strain>
    </source>
</reference>
<name>A0A8J2SDE5_9CRUS</name>
<evidence type="ECO:0000256" key="6">
    <source>
        <dbReference type="ARBA" id="ARBA00023235"/>
    </source>
</evidence>
<dbReference type="InterPro" id="IPR026040">
    <property type="entry name" value="HyI-like"/>
</dbReference>
<evidence type="ECO:0000256" key="4">
    <source>
        <dbReference type="ARBA" id="ARBA00012570"/>
    </source>
</evidence>
<evidence type="ECO:0000259" key="9">
    <source>
        <dbReference type="Pfam" id="PF01261"/>
    </source>
</evidence>
<comment type="catalytic activity">
    <reaction evidence="1 7">
        <text>3-hydroxypyruvate = 2-hydroxy-3-oxopropanoate</text>
        <dbReference type="Rhea" id="RHEA:11952"/>
        <dbReference type="ChEBI" id="CHEBI:17180"/>
        <dbReference type="ChEBI" id="CHEBI:57978"/>
        <dbReference type="EC" id="5.3.1.22"/>
    </reaction>
</comment>